<evidence type="ECO:0000313" key="2">
    <source>
        <dbReference type="EMBL" id="SEO96330.1"/>
    </source>
</evidence>
<dbReference type="EMBL" id="FODJ01000023">
    <property type="protein sequence ID" value="SEO96330.1"/>
    <property type="molecule type" value="Genomic_DNA"/>
</dbReference>
<gene>
    <name evidence="2" type="ORF">SAMN04488134_1233</name>
</gene>
<dbReference type="AlphaFoldDB" id="A0A1H8TZ80"/>
<feature type="non-terminal residue" evidence="2">
    <location>
        <position position="1"/>
    </location>
</feature>
<dbReference type="STRING" id="872970.SAMN04488134_1233"/>
<protein>
    <submittedName>
        <fullName evidence="2">Uncharacterized protein</fullName>
    </submittedName>
</protein>
<sequence>GTRDHISEVLDDLSGFDRQKKHSQIEQVLNQLRQTLNQTKKVPAPLRGGHYQHVITQPAFGELGHYQQIVKREKAQQPHHARQHPGVERQLADTHAVYMAELKAYHVYGRISTGLDGEPVMIWHLEDRLTGYGVQNQELYRFLQQEGNQLNPDQFVLIDQDTYLAKVNAAWCKGVNYVTGEKLVFPFSWIMTGAAVAQGAVEWTQEDEWGQALLVLGFTYGSYRTLTKLGRQQIKVEEQQRVQAQNGHVNQQAETKPQAQTVNGEVNKQKDQVVLNGDKQASGAENLKTPKATELTMTETVSNHSTDIIKKGVNAGELSRPYVNSKGTNLLLQEIMDSRIPVKDVSLPNGLRWDVPGSFNGRGQGIWELVVDLDTNKIVHFNFTK</sequence>
<keyword evidence="3" id="KW-1185">Reference proteome</keyword>
<accession>A0A1H8TZ80</accession>
<dbReference type="Proteomes" id="UP000199300">
    <property type="component" value="Unassembled WGS sequence"/>
</dbReference>
<feature type="region of interest" description="Disordered" evidence="1">
    <location>
        <begin position="243"/>
        <end position="271"/>
    </location>
</feature>
<organism evidence="2 3">
    <name type="scientific">Amphibacillus marinus</name>
    <dbReference type="NCBI Taxonomy" id="872970"/>
    <lineage>
        <taxon>Bacteria</taxon>
        <taxon>Bacillati</taxon>
        <taxon>Bacillota</taxon>
        <taxon>Bacilli</taxon>
        <taxon>Bacillales</taxon>
        <taxon>Bacillaceae</taxon>
        <taxon>Amphibacillus</taxon>
    </lineage>
</organism>
<evidence type="ECO:0000313" key="3">
    <source>
        <dbReference type="Proteomes" id="UP000199300"/>
    </source>
</evidence>
<proteinExistence type="predicted"/>
<reference evidence="2 3" key="1">
    <citation type="submission" date="2016-10" db="EMBL/GenBank/DDBJ databases">
        <authorList>
            <person name="de Groot N.N."/>
        </authorList>
    </citation>
    <scope>NUCLEOTIDE SEQUENCE [LARGE SCALE GENOMIC DNA]</scope>
    <source>
        <strain evidence="2 3">CGMCC 1.10434</strain>
    </source>
</reference>
<feature type="compositionally biased region" description="Polar residues" evidence="1">
    <location>
        <begin position="243"/>
        <end position="266"/>
    </location>
</feature>
<name>A0A1H8TZ80_9BACI</name>
<evidence type="ECO:0000256" key="1">
    <source>
        <dbReference type="SAM" id="MobiDB-lite"/>
    </source>
</evidence>